<protein>
    <submittedName>
        <fullName evidence="1">Phytoene synthase</fullName>
    </submittedName>
</protein>
<proteinExistence type="predicted"/>
<organism evidence="1 2">
    <name type="scientific">Pseudoxanthomonas suwonensis</name>
    <dbReference type="NCBI Taxonomy" id="314722"/>
    <lineage>
        <taxon>Bacteria</taxon>
        <taxon>Pseudomonadati</taxon>
        <taxon>Pseudomonadota</taxon>
        <taxon>Gammaproteobacteria</taxon>
        <taxon>Lysobacterales</taxon>
        <taxon>Lysobacteraceae</taxon>
        <taxon>Pseudoxanthomonas</taxon>
    </lineage>
</organism>
<name>A0A0E3Z1E8_9GAMM</name>
<keyword evidence="2" id="KW-1185">Reference proteome</keyword>
<gene>
    <name evidence="1" type="ORF">WQ53_01330</name>
</gene>
<dbReference type="Proteomes" id="UP000033067">
    <property type="component" value="Chromosome"/>
</dbReference>
<dbReference type="OrthoDB" id="5959054at2"/>
<dbReference type="InterPro" id="IPR002060">
    <property type="entry name" value="Squ/phyt_synthse"/>
</dbReference>
<dbReference type="KEGG" id="psuw:WQ53_01330"/>
<evidence type="ECO:0000313" key="1">
    <source>
        <dbReference type="EMBL" id="AKC85608.1"/>
    </source>
</evidence>
<reference evidence="1 2" key="1">
    <citation type="journal article" date="2015" name="Genome Announc.">
        <title>Complete Genome Sequence of Pseudoxanthomonas suwonensis Strain J1, a Cellulose-Degrading Bacterium Isolated from Leaf- and Wood-Enriched Soil.</title>
        <authorList>
            <person name="Hou L."/>
            <person name="Jiang J."/>
            <person name="Xu Z."/>
            <person name="Zhou Y."/>
            <person name="Leung F.C."/>
        </authorList>
    </citation>
    <scope>NUCLEOTIDE SEQUENCE [LARGE SCALE GENOMIC DNA]</scope>
    <source>
        <strain evidence="1 2">J1</strain>
    </source>
</reference>
<accession>A0A0E3Z1E8</accession>
<evidence type="ECO:0000313" key="2">
    <source>
        <dbReference type="Proteomes" id="UP000033067"/>
    </source>
</evidence>
<dbReference type="AlphaFoldDB" id="A0A0E3Z1E8"/>
<dbReference type="PATRIC" id="fig|314722.6.peg.277"/>
<dbReference type="EMBL" id="CP011144">
    <property type="protein sequence ID" value="AKC85608.1"/>
    <property type="molecule type" value="Genomic_DNA"/>
</dbReference>
<sequence length="241" mass="26219">MTTPTALDSFLDKWRARWPEWAVAEVFAPEGQRARTLAWFALLQEFDDILNVAGDPLPADAKLGWWATELRDWSGHRSRHPLGRLLEPVQAPWARLADALPDLVPARGRPVDGAAALASLAAYADAVADAEAAVLGGPRAWPQALAAQVLATRLAEAGLEAVPLARPVDEAGGAAARERAQRDWAGELLDAWPSRPGGAPARRMWSAFARHRLGLFADGHLPQPGRRPLRTLWQAWRAARA</sequence>
<dbReference type="RefSeq" id="WP_052629657.1">
    <property type="nucleotide sequence ID" value="NZ_CP011144.1"/>
</dbReference>
<dbReference type="Pfam" id="PF00494">
    <property type="entry name" value="SQS_PSY"/>
    <property type="match status" value="1"/>
</dbReference>